<proteinExistence type="predicted"/>
<feature type="transmembrane region" description="Helical" evidence="1">
    <location>
        <begin position="30"/>
        <end position="49"/>
    </location>
</feature>
<gene>
    <name evidence="2" type="ORF">ABC228_10565</name>
</gene>
<sequence>MRELLPYLFIILTFFAVLLNIFGLMQLIPIYLTLPILFLCIYLTVFSFTHRNSYRGRMR</sequence>
<evidence type="ECO:0000313" key="3">
    <source>
        <dbReference type="Proteomes" id="UP001444625"/>
    </source>
</evidence>
<keyword evidence="1" id="KW-0472">Membrane</keyword>
<evidence type="ECO:0008006" key="4">
    <source>
        <dbReference type="Google" id="ProtNLM"/>
    </source>
</evidence>
<accession>A0ABU9XH61</accession>
<keyword evidence="1" id="KW-0812">Transmembrane</keyword>
<protein>
    <recommendedName>
        <fullName evidence="4">Membrane protein YizD</fullName>
    </recommendedName>
</protein>
<dbReference type="RefSeq" id="WP_345825099.1">
    <property type="nucleotide sequence ID" value="NZ_JBDIML010000003.1"/>
</dbReference>
<evidence type="ECO:0000313" key="2">
    <source>
        <dbReference type="EMBL" id="MEN2767631.1"/>
    </source>
</evidence>
<keyword evidence="1" id="KW-1133">Transmembrane helix</keyword>
<organism evidence="2 3">
    <name type="scientific">Ornithinibacillus xuwenensis</name>
    <dbReference type="NCBI Taxonomy" id="3144668"/>
    <lineage>
        <taxon>Bacteria</taxon>
        <taxon>Bacillati</taxon>
        <taxon>Bacillota</taxon>
        <taxon>Bacilli</taxon>
        <taxon>Bacillales</taxon>
        <taxon>Bacillaceae</taxon>
        <taxon>Ornithinibacillus</taxon>
    </lineage>
</organism>
<comment type="caution">
    <text evidence="2">The sequence shown here is derived from an EMBL/GenBank/DDBJ whole genome shotgun (WGS) entry which is preliminary data.</text>
</comment>
<evidence type="ECO:0000256" key="1">
    <source>
        <dbReference type="SAM" id="Phobius"/>
    </source>
</evidence>
<dbReference type="Proteomes" id="UP001444625">
    <property type="component" value="Unassembled WGS sequence"/>
</dbReference>
<name>A0ABU9XH61_9BACI</name>
<feature type="transmembrane region" description="Helical" evidence="1">
    <location>
        <begin position="7"/>
        <end position="24"/>
    </location>
</feature>
<reference evidence="2 3" key="1">
    <citation type="submission" date="2024-05" db="EMBL/GenBank/DDBJ databases">
        <authorList>
            <person name="Haq I."/>
            <person name="Ullah Z."/>
            <person name="Ahmad R."/>
            <person name="Li M."/>
            <person name="Tong Y."/>
        </authorList>
    </citation>
    <scope>NUCLEOTIDE SEQUENCE [LARGE SCALE GENOMIC DNA]</scope>
    <source>
        <strain evidence="2 3">16A2E</strain>
    </source>
</reference>
<dbReference type="EMBL" id="JBDIML010000003">
    <property type="protein sequence ID" value="MEN2767631.1"/>
    <property type="molecule type" value="Genomic_DNA"/>
</dbReference>
<keyword evidence="3" id="KW-1185">Reference proteome</keyword>